<evidence type="ECO:0000256" key="2">
    <source>
        <dbReference type="SAM" id="MobiDB-lite"/>
    </source>
</evidence>
<protein>
    <submittedName>
        <fullName evidence="4">Uncharacterized protein</fullName>
    </submittedName>
</protein>
<reference evidence="4" key="1">
    <citation type="submission" date="2023-03" db="EMBL/GenBank/DDBJ databases">
        <title>Emydomyces testavorans Genome Sequence.</title>
        <authorList>
            <person name="Hoyer L."/>
        </authorList>
    </citation>
    <scope>NUCLEOTIDE SEQUENCE</scope>
    <source>
        <strain evidence="4">16-2883</strain>
    </source>
</reference>
<feature type="transmembrane region" description="Helical" evidence="3">
    <location>
        <begin position="113"/>
        <end position="132"/>
    </location>
</feature>
<dbReference type="GO" id="GO:0022857">
    <property type="term" value="F:transmembrane transporter activity"/>
    <property type="evidence" value="ECO:0007669"/>
    <property type="project" value="InterPro"/>
</dbReference>
<evidence type="ECO:0000256" key="3">
    <source>
        <dbReference type="SAM" id="Phobius"/>
    </source>
</evidence>
<organism evidence="4 5">
    <name type="scientific">Emydomyces testavorans</name>
    <dbReference type="NCBI Taxonomy" id="2070801"/>
    <lineage>
        <taxon>Eukaryota</taxon>
        <taxon>Fungi</taxon>
        <taxon>Dikarya</taxon>
        <taxon>Ascomycota</taxon>
        <taxon>Pezizomycotina</taxon>
        <taxon>Eurotiomycetes</taxon>
        <taxon>Eurotiomycetidae</taxon>
        <taxon>Onygenales</taxon>
        <taxon>Nannizziopsiaceae</taxon>
        <taxon>Emydomyces</taxon>
    </lineage>
</organism>
<feature type="transmembrane region" description="Helical" evidence="3">
    <location>
        <begin position="278"/>
        <end position="294"/>
    </location>
</feature>
<dbReference type="Proteomes" id="UP001219355">
    <property type="component" value="Chromosome 2"/>
</dbReference>
<dbReference type="PANTHER" id="PTHR31806:SF5">
    <property type="entry name" value="PURINE-CYTOSINE PERMEASE FCY21"/>
    <property type="match status" value="1"/>
</dbReference>
<keyword evidence="3" id="KW-0472">Membrane</keyword>
<dbReference type="AlphaFoldDB" id="A0AAF0IHS9"/>
<proteinExistence type="predicted"/>
<dbReference type="GO" id="GO:0005886">
    <property type="term" value="C:plasma membrane"/>
    <property type="evidence" value="ECO:0007669"/>
    <property type="project" value="TreeGrafter"/>
</dbReference>
<feature type="transmembrane region" description="Helical" evidence="3">
    <location>
        <begin position="239"/>
        <end position="258"/>
    </location>
</feature>
<evidence type="ECO:0000256" key="1">
    <source>
        <dbReference type="ARBA" id="ARBA00022448"/>
    </source>
</evidence>
<feature type="transmembrane region" description="Helical" evidence="3">
    <location>
        <begin position="180"/>
        <end position="204"/>
    </location>
</feature>
<dbReference type="PANTHER" id="PTHR31806">
    <property type="entry name" value="PURINE-CYTOSINE PERMEASE FCY2-RELATED"/>
    <property type="match status" value="1"/>
</dbReference>
<dbReference type="Gene3D" id="1.10.4160.10">
    <property type="entry name" value="Hydantoin permease"/>
    <property type="match status" value="1"/>
</dbReference>
<feature type="region of interest" description="Disordered" evidence="2">
    <location>
        <begin position="1"/>
        <end position="39"/>
    </location>
</feature>
<keyword evidence="3" id="KW-0812">Transmembrane</keyword>
<feature type="transmembrane region" description="Helical" evidence="3">
    <location>
        <begin position="210"/>
        <end position="227"/>
    </location>
</feature>
<keyword evidence="5" id="KW-1185">Reference proteome</keyword>
<evidence type="ECO:0000313" key="5">
    <source>
        <dbReference type="Proteomes" id="UP001219355"/>
    </source>
</evidence>
<feature type="compositionally biased region" description="Basic and acidic residues" evidence="2">
    <location>
        <begin position="21"/>
        <end position="39"/>
    </location>
</feature>
<dbReference type="InterPro" id="IPR026030">
    <property type="entry name" value="Pur-cyt_permease_Fcy2/21/22"/>
</dbReference>
<keyword evidence="1" id="KW-0813">Transport</keyword>
<dbReference type="EMBL" id="CP120628">
    <property type="protein sequence ID" value="WEW57223.1"/>
    <property type="molecule type" value="Genomic_DNA"/>
</dbReference>
<sequence length="314" mass="34345">MWSRQTSATPSLSSKRRRERWRSATDRRVGASARRSDIDGKGSARDRILLVGLGAAGDVERVELRGIVAIGVEERRDRDVDVFLLWVAMSCDLLPVVTGMVGMLGFGLSLRDASLVIVFSNLLCTIFSGISLDPGPENWSSAVDTSTLYFWLNLATVSAFTIIDCVIGGQTLSAVNSNDVSVNVGIVIVAMLALCISFFGYKVLHQYERYGWIPILVSIIIASGCGGKHFSKQAHPPPASASAVLSFGGLIAGFLIPWAALSTDFCTYILPDVSSRRVFSYVYLSLFIPNRAAHYPRNRNRRNSPQRPRLGQNL</sequence>
<keyword evidence="3" id="KW-1133">Transmembrane helix</keyword>
<feature type="transmembrane region" description="Helical" evidence="3">
    <location>
        <begin position="148"/>
        <end position="168"/>
    </location>
</feature>
<accession>A0AAF0IHS9</accession>
<feature type="compositionally biased region" description="Polar residues" evidence="2">
    <location>
        <begin position="1"/>
        <end position="13"/>
    </location>
</feature>
<name>A0AAF0IHS9_9EURO</name>
<gene>
    <name evidence="4" type="ORF">PRK78_002685</name>
</gene>
<evidence type="ECO:0000313" key="4">
    <source>
        <dbReference type="EMBL" id="WEW57223.1"/>
    </source>
</evidence>
<feature type="transmembrane region" description="Helical" evidence="3">
    <location>
        <begin position="83"/>
        <end position="106"/>
    </location>
</feature>